<reference evidence="1" key="1">
    <citation type="journal article" date="2022" name="bioRxiv">
        <title>Sequencing and chromosome-scale assembly of the giantPleurodeles waltlgenome.</title>
        <authorList>
            <person name="Brown T."/>
            <person name="Elewa A."/>
            <person name="Iarovenko S."/>
            <person name="Subramanian E."/>
            <person name="Araus A.J."/>
            <person name="Petzold A."/>
            <person name="Susuki M."/>
            <person name="Suzuki K.-i.T."/>
            <person name="Hayashi T."/>
            <person name="Toyoda A."/>
            <person name="Oliveira C."/>
            <person name="Osipova E."/>
            <person name="Leigh N.D."/>
            <person name="Simon A."/>
            <person name="Yun M.H."/>
        </authorList>
    </citation>
    <scope>NUCLEOTIDE SEQUENCE</scope>
    <source>
        <strain evidence="1">20211129_DDA</strain>
        <tissue evidence="1">Liver</tissue>
    </source>
</reference>
<evidence type="ECO:0000313" key="1">
    <source>
        <dbReference type="EMBL" id="KAJ1080878.1"/>
    </source>
</evidence>
<protein>
    <submittedName>
        <fullName evidence="1">Uncharacterized protein</fullName>
    </submittedName>
</protein>
<dbReference type="EMBL" id="JANPWB010000016">
    <property type="protein sequence ID" value="KAJ1080878.1"/>
    <property type="molecule type" value="Genomic_DNA"/>
</dbReference>
<keyword evidence="2" id="KW-1185">Reference proteome</keyword>
<proteinExistence type="predicted"/>
<accession>A0AAV7KXE8</accession>
<evidence type="ECO:0000313" key="2">
    <source>
        <dbReference type="Proteomes" id="UP001066276"/>
    </source>
</evidence>
<sequence length="100" mass="10627">MRRQHGHSRTLGVIDGDLTDGGAIDNVAIDCSVIVNGGLVDGEVIAEIFIDEGLVGKTVVTVVVVAVVDCKDLVSCVFTRVLGFAIEGFDEGYEDGMRTW</sequence>
<comment type="caution">
    <text evidence="1">The sequence shown here is derived from an EMBL/GenBank/DDBJ whole genome shotgun (WGS) entry which is preliminary data.</text>
</comment>
<organism evidence="1 2">
    <name type="scientific">Pleurodeles waltl</name>
    <name type="common">Iberian ribbed newt</name>
    <dbReference type="NCBI Taxonomy" id="8319"/>
    <lineage>
        <taxon>Eukaryota</taxon>
        <taxon>Metazoa</taxon>
        <taxon>Chordata</taxon>
        <taxon>Craniata</taxon>
        <taxon>Vertebrata</taxon>
        <taxon>Euteleostomi</taxon>
        <taxon>Amphibia</taxon>
        <taxon>Batrachia</taxon>
        <taxon>Caudata</taxon>
        <taxon>Salamandroidea</taxon>
        <taxon>Salamandridae</taxon>
        <taxon>Pleurodelinae</taxon>
        <taxon>Pleurodeles</taxon>
    </lineage>
</organism>
<dbReference type="AlphaFoldDB" id="A0AAV7KXE8"/>
<dbReference type="Proteomes" id="UP001066276">
    <property type="component" value="Chromosome 12"/>
</dbReference>
<gene>
    <name evidence="1" type="ORF">NDU88_001067</name>
</gene>
<name>A0AAV7KXE8_PLEWA</name>